<evidence type="ECO:0000313" key="1">
    <source>
        <dbReference type="EMBL" id="SHM65222.1"/>
    </source>
</evidence>
<dbReference type="Proteomes" id="UP000184280">
    <property type="component" value="Unassembled WGS sequence"/>
</dbReference>
<evidence type="ECO:0000313" key="2">
    <source>
        <dbReference type="Proteomes" id="UP000184280"/>
    </source>
</evidence>
<reference evidence="1 2" key="1">
    <citation type="submission" date="2016-11" db="EMBL/GenBank/DDBJ databases">
        <authorList>
            <person name="Jaros S."/>
            <person name="Januszkiewicz K."/>
            <person name="Wedrychowicz H."/>
        </authorList>
    </citation>
    <scope>NUCLEOTIDE SEQUENCE [LARGE SCALE GENOMIC DNA]</scope>
    <source>
        <strain evidence="1 2">BPI-34</strain>
    </source>
</reference>
<protein>
    <submittedName>
        <fullName evidence="1">Uncharacterized protein</fullName>
    </submittedName>
</protein>
<name>A0A1M7KIL4_XYLRU</name>
<proteinExistence type="predicted"/>
<accession>A0A1M7KIL4</accession>
<organism evidence="1 2">
    <name type="scientific">Xylanibacter ruminicola</name>
    <name type="common">Prevotella ruminicola</name>
    <dbReference type="NCBI Taxonomy" id="839"/>
    <lineage>
        <taxon>Bacteria</taxon>
        <taxon>Pseudomonadati</taxon>
        <taxon>Bacteroidota</taxon>
        <taxon>Bacteroidia</taxon>
        <taxon>Bacteroidales</taxon>
        <taxon>Prevotellaceae</taxon>
        <taxon>Xylanibacter</taxon>
    </lineage>
</organism>
<dbReference type="AlphaFoldDB" id="A0A1M7KIL4"/>
<sequence length="128" mass="14751">MILNNFLRKDKDSRKEFYEQFRSLVGPSRPVVCFVGAINKIAHIEMRATKSYGGLTAVLEVIVSHTRKQYLAMQRSDNNPHGNRSTTERVEYFHALHVVFGVNEADNRQVHNFDQRLRSVIKACSRTS</sequence>
<gene>
    <name evidence="1" type="ORF">SAMN04488494_2325</name>
</gene>
<dbReference type="EMBL" id="FRCJ01000005">
    <property type="protein sequence ID" value="SHM65222.1"/>
    <property type="molecule type" value="Genomic_DNA"/>
</dbReference>